<gene>
    <name evidence="2" type="ORF">BK670_03085</name>
</gene>
<evidence type="ECO:0000256" key="1">
    <source>
        <dbReference type="SAM" id="MobiDB-lite"/>
    </source>
</evidence>
<sequence>MRESDHDCVHPQDDFTFVIPDVESSNTPPTAKDDALTTGVMKKNPASGLDGLGGGRLDGHSTD</sequence>
<dbReference type="RefSeq" id="WP_123448579.1">
    <property type="nucleotide sequence ID" value="NZ_MOBX01000003.1"/>
</dbReference>
<reference evidence="2 3" key="1">
    <citation type="submission" date="2016-10" db="EMBL/GenBank/DDBJ databases">
        <title>Comparative genome analysis of multiple Pseudomonas spp. focuses on biocontrol and plant growth promoting traits.</title>
        <authorList>
            <person name="Tao X.-Y."/>
            <person name="Taylor C.G."/>
        </authorList>
    </citation>
    <scope>NUCLEOTIDE SEQUENCE [LARGE SCALE GENOMIC DNA]</scope>
    <source>
        <strain evidence="2 3">28B5</strain>
    </source>
</reference>
<comment type="caution">
    <text evidence="2">The sequence shown here is derived from an EMBL/GenBank/DDBJ whole genome shotgun (WGS) entry which is preliminary data.</text>
</comment>
<dbReference type="EMBL" id="MOBX01000003">
    <property type="protein sequence ID" value="RON84906.1"/>
    <property type="molecule type" value="Genomic_DNA"/>
</dbReference>
<dbReference type="AlphaFoldDB" id="A0A423MK50"/>
<organism evidence="2 3">
    <name type="scientific">Pseudomonas fluorescens</name>
    <dbReference type="NCBI Taxonomy" id="294"/>
    <lineage>
        <taxon>Bacteria</taxon>
        <taxon>Pseudomonadati</taxon>
        <taxon>Pseudomonadota</taxon>
        <taxon>Gammaproteobacteria</taxon>
        <taxon>Pseudomonadales</taxon>
        <taxon>Pseudomonadaceae</taxon>
        <taxon>Pseudomonas</taxon>
    </lineage>
</organism>
<evidence type="ECO:0000313" key="2">
    <source>
        <dbReference type="EMBL" id="RON84906.1"/>
    </source>
</evidence>
<proteinExistence type="predicted"/>
<name>A0A423MK50_PSEFL</name>
<dbReference type="OrthoDB" id="7033046at2"/>
<evidence type="ECO:0000313" key="3">
    <source>
        <dbReference type="Proteomes" id="UP000285378"/>
    </source>
</evidence>
<dbReference type="Proteomes" id="UP000285378">
    <property type="component" value="Unassembled WGS sequence"/>
</dbReference>
<protein>
    <submittedName>
        <fullName evidence="2">Uncharacterized protein</fullName>
    </submittedName>
</protein>
<accession>A0A423MK50</accession>
<feature type="region of interest" description="Disordered" evidence="1">
    <location>
        <begin position="19"/>
        <end position="63"/>
    </location>
</feature>